<dbReference type="EMBL" id="BONU01000005">
    <property type="protein sequence ID" value="GIG72739.1"/>
    <property type="molecule type" value="Genomic_DNA"/>
</dbReference>
<evidence type="ECO:0000256" key="1">
    <source>
        <dbReference type="SAM" id="Phobius"/>
    </source>
</evidence>
<keyword evidence="1" id="KW-0472">Membrane</keyword>
<comment type="caution">
    <text evidence="2">The sequence shown here is derived from an EMBL/GenBank/DDBJ whole genome shotgun (WGS) entry which is preliminary data.</text>
</comment>
<evidence type="ECO:0000313" key="3">
    <source>
        <dbReference type="Proteomes" id="UP000653674"/>
    </source>
</evidence>
<accession>A0A8J3PL14</accession>
<keyword evidence="1" id="KW-1133">Transmembrane helix</keyword>
<gene>
    <name evidence="2" type="ORF">Pfl04_11430</name>
</gene>
<sequence length="132" mass="14302">MADEVTPPEPAGDRWARWRRPLRAIGWGALAVMVVAAVLAGVHIAMNNRADETSLRAKPGDCFSGESDRDLRRVPCDDPAVRWMVLGVVQRSSEHAAKQQACAAWPNAEASYWESRNGTDGFVLCLGSVIAG</sequence>
<dbReference type="AlphaFoldDB" id="A0A8J3PL14"/>
<dbReference type="Proteomes" id="UP000653674">
    <property type="component" value="Unassembled WGS sequence"/>
</dbReference>
<proteinExistence type="predicted"/>
<feature type="transmembrane region" description="Helical" evidence="1">
    <location>
        <begin position="24"/>
        <end position="46"/>
    </location>
</feature>
<protein>
    <submittedName>
        <fullName evidence="2">Uncharacterized protein</fullName>
    </submittedName>
</protein>
<reference evidence="2" key="1">
    <citation type="submission" date="2021-01" db="EMBL/GenBank/DDBJ databases">
        <title>Whole genome shotgun sequence of Planosporangium flavigriseum NBRC 105377.</title>
        <authorList>
            <person name="Komaki H."/>
            <person name="Tamura T."/>
        </authorList>
    </citation>
    <scope>NUCLEOTIDE SEQUENCE</scope>
    <source>
        <strain evidence="2">NBRC 105377</strain>
    </source>
</reference>
<evidence type="ECO:0000313" key="2">
    <source>
        <dbReference type="EMBL" id="GIG72739.1"/>
    </source>
</evidence>
<keyword evidence="3" id="KW-1185">Reference proteome</keyword>
<name>A0A8J3PL14_9ACTN</name>
<keyword evidence="1" id="KW-0812">Transmembrane</keyword>
<dbReference type="RefSeq" id="WP_168075682.1">
    <property type="nucleotide sequence ID" value="NZ_BAAAQJ010000019.1"/>
</dbReference>
<organism evidence="2 3">
    <name type="scientific">Planosporangium flavigriseum</name>
    <dbReference type="NCBI Taxonomy" id="373681"/>
    <lineage>
        <taxon>Bacteria</taxon>
        <taxon>Bacillati</taxon>
        <taxon>Actinomycetota</taxon>
        <taxon>Actinomycetes</taxon>
        <taxon>Micromonosporales</taxon>
        <taxon>Micromonosporaceae</taxon>
        <taxon>Planosporangium</taxon>
    </lineage>
</organism>